<dbReference type="SUPFAM" id="SSF54637">
    <property type="entry name" value="Thioesterase/thiol ester dehydrase-isomerase"/>
    <property type="match status" value="1"/>
</dbReference>
<dbReference type="InterPro" id="IPR006683">
    <property type="entry name" value="Thioestr_dom"/>
</dbReference>
<proteinExistence type="predicted"/>
<evidence type="ECO:0000313" key="3">
    <source>
        <dbReference type="Proteomes" id="UP000027284"/>
    </source>
</evidence>
<name>A0A062Y0Q0_9BACT</name>
<comment type="caution">
    <text evidence="2">The sequence shown here is derived from an EMBL/GenBank/DDBJ whole genome shotgun (WGS) entry which is preliminary data.</text>
</comment>
<dbReference type="Pfam" id="PF03061">
    <property type="entry name" value="4HBT"/>
    <property type="match status" value="1"/>
</dbReference>
<dbReference type="OrthoDB" id="9792301at2"/>
<feature type="domain" description="Thioesterase" evidence="1">
    <location>
        <begin position="52"/>
        <end position="124"/>
    </location>
</feature>
<dbReference type="CDD" id="cd03443">
    <property type="entry name" value="PaaI_thioesterase"/>
    <property type="match status" value="1"/>
</dbReference>
<dbReference type="Gene3D" id="3.10.129.10">
    <property type="entry name" value="Hotdog Thioesterase"/>
    <property type="match status" value="1"/>
</dbReference>
<gene>
    <name evidence="2" type="ORF">EG19_01700</name>
</gene>
<evidence type="ECO:0000259" key="1">
    <source>
        <dbReference type="Pfam" id="PF03061"/>
    </source>
</evidence>
<dbReference type="RefSeq" id="WP_053334967.1">
    <property type="nucleotide sequence ID" value="NZ_JMFG01000015.1"/>
</dbReference>
<keyword evidence="3" id="KW-1185">Reference proteome</keyword>
<dbReference type="AlphaFoldDB" id="A0A062Y0Q0"/>
<dbReference type="PANTHER" id="PTHR47260:SF3">
    <property type="entry name" value="THIOESTERASE FAMILY PROTEIN (AFU_ORTHOLOGUE AFUA_7G03960)"/>
    <property type="match status" value="1"/>
</dbReference>
<dbReference type="InterPro" id="IPR029069">
    <property type="entry name" value="HotDog_dom_sf"/>
</dbReference>
<reference evidence="2 3" key="1">
    <citation type="submission" date="2014-04" db="EMBL/GenBank/DDBJ databases">
        <title>The Genome Sequence of Thermoanaerobaculum aquaticum MP-01, The First Cultivated Group 23 Acidobacterium.</title>
        <authorList>
            <person name="Stamps B.W."/>
            <person name="Losey N.A."/>
            <person name="Lawson P.A."/>
            <person name="Stevenson B.S."/>
        </authorList>
    </citation>
    <scope>NUCLEOTIDE SEQUENCE [LARGE SCALE GENOMIC DNA]</scope>
    <source>
        <strain evidence="2 3">MP-01</strain>
    </source>
</reference>
<dbReference type="STRING" id="1312852.EG19_01700"/>
<evidence type="ECO:0000313" key="2">
    <source>
        <dbReference type="EMBL" id="KDA53936.1"/>
    </source>
</evidence>
<protein>
    <recommendedName>
        <fullName evidence="1">Thioesterase domain-containing protein</fullName>
    </recommendedName>
</protein>
<dbReference type="InterPro" id="IPR052061">
    <property type="entry name" value="PTE-AB_protein"/>
</dbReference>
<dbReference type="Proteomes" id="UP000027284">
    <property type="component" value="Unassembled WGS sequence"/>
</dbReference>
<dbReference type="EMBL" id="JMFG01000015">
    <property type="protein sequence ID" value="KDA53936.1"/>
    <property type="molecule type" value="Genomic_DNA"/>
</dbReference>
<organism evidence="2 3">
    <name type="scientific">Thermoanaerobaculum aquaticum</name>
    <dbReference type="NCBI Taxonomy" id="1312852"/>
    <lineage>
        <taxon>Bacteria</taxon>
        <taxon>Pseudomonadati</taxon>
        <taxon>Acidobacteriota</taxon>
        <taxon>Thermoanaerobaculia</taxon>
        <taxon>Thermoanaerobaculales</taxon>
        <taxon>Thermoanaerobaculaceae</taxon>
        <taxon>Thermoanaerobaculum</taxon>
    </lineage>
</organism>
<dbReference type="GO" id="GO:0016790">
    <property type="term" value="F:thiolester hydrolase activity"/>
    <property type="evidence" value="ECO:0007669"/>
    <property type="project" value="UniProtKB-ARBA"/>
</dbReference>
<dbReference type="PANTHER" id="PTHR47260">
    <property type="entry name" value="UPF0644 PROTEIN PB2B4.06"/>
    <property type="match status" value="1"/>
</dbReference>
<accession>A0A062Y0Q0</accession>
<sequence length="172" mass="18677">MMRSLPYQPWCPVCGDPNTNPKALGLRFALDEATGTVFGSVRFQAGQLGYAGRVHGGVVAMVLDEAMAWACAFRARSFCTTGELKLKLKAAVPPDQALTVKAWVEEARGPYLRARGELVSAENALLVTASGTFAAMPREESLNLRRFLRFQPQDLDVLTGLPFGEQSPDACQ</sequence>